<dbReference type="EMBL" id="VZPO01000003">
    <property type="protein sequence ID" value="KAB0505927.1"/>
    <property type="molecule type" value="Genomic_DNA"/>
</dbReference>
<reference evidence="7" key="1">
    <citation type="submission" date="2016-10" db="EMBL/GenBank/DDBJ databases">
        <authorList>
            <person name="de Groot N.N."/>
        </authorList>
    </citation>
    <scope>NUCLEOTIDE SEQUENCE [LARGE SCALE GENOMIC DNA]</scope>
    <source>
        <strain evidence="7">BS3782</strain>
    </source>
</reference>
<comment type="function">
    <text evidence="5">Catalyzes the S-adenosylmethionine monomethyl esterification of trans-aconitate.</text>
</comment>
<dbReference type="PANTHER" id="PTHR43861:SF1">
    <property type="entry name" value="TRANS-ACONITATE 2-METHYLTRANSFERASE"/>
    <property type="match status" value="1"/>
</dbReference>
<dbReference type="PATRIC" id="fig|163011.3.peg.2158"/>
<dbReference type="CDD" id="cd02440">
    <property type="entry name" value="AdoMet_MTases"/>
    <property type="match status" value="1"/>
</dbReference>
<dbReference type="SUPFAM" id="SSF53335">
    <property type="entry name" value="S-adenosyl-L-methionine-dependent methyltransferases"/>
    <property type="match status" value="1"/>
</dbReference>
<evidence type="ECO:0000256" key="1">
    <source>
        <dbReference type="ARBA" id="ARBA00022490"/>
    </source>
</evidence>
<name>A0A0J6HHV4_9PSED</name>
<dbReference type="Proteomes" id="UP000182814">
    <property type="component" value="Chromosome I"/>
</dbReference>
<evidence type="ECO:0000313" key="6">
    <source>
        <dbReference type="EMBL" id="KAB0505927.1"/>
    </source>
</evidence>
<dbReference type="AlphaFoldDB" id="A0A0J6HHV4"/>
<evidence type="ECO:0000256" key="4">
    <source>
        <dbReference type="ARBA" id="ARBA00022691"/>
    </source>
</evidence>
<dbReference type="Pfam" id="PF13489">
    <property type="entry name" value="Methyltransf_23"/>
    <property type="match status" value="1"/>
</dbReference>
<dbReference type="RefSeq" id="WP_048394016.1">
    <property type="nucleotide sequence ID" value="NZ_JYLB01000002.1"/>
</dbReference>
<comment type="catalytic activity">
    <reaction evidence="5">
        <text>trans-aconitate + S-adenosyl-L-methionine = (E)-3-(methoxycarbonyl)pent-2-enedioate + S-adenosyl-L-homocysteine</text>
        <dbReference type="Rhea" id="RHEA:14969"/>
        <dbReference type="ChEBI" id="CHEBI:15708"/>
        <dbReference type="ChEBI" id="CHEBI:57470"/>
        <dbReference type="ChEBI" id="CHEBI:57856"/>
        <dbReference type="ChEBI" id="CHEBI:59789"/>
        <dbReference type="EC" id="2.1.1.144"/>
    </reaction>
</comment>
<evidence type="ECO:0000256" key="5">
    <source>
        <dbReference type="HAMAP-Rule" id="MF_00560"/>
    </source>
</evidence>
<dbReference type="GO" id="GO:0030798">
    <property type="term" value="F:trans-aconitate 2-methyltransferase activity"/>
    <property type="evidence" value="ECO:0007669"/>
    <property type="project" value="UniProtKB-UniRule"/>
</dbReference>
<evidence type="ECO:0000313" key="7">
    <source>
        <dbReference type="EMBL" id="SDT64498.1"/>
    </source>
</evidence>
<dbReference type="PANTHER" id="PTHR43861">
    <property type="entry name" value="TRANS-ACONITATE 2-METHYLTRANSFERASE-RELATED"/>
    <property type="match status" value="1"/>
</dbReference>
<dbReference type="EMBL" id="LT629746">
    <property type="protein sequence ID" value="SDT64498.1"/>
    <property type="molecule type" value="Genomic_DNA"/>
</dbReference>
<dbReference type="Gene3D" id="1.10.150.290">
    <property type="entry name" value="S-adenosyl-L-methionine-dependent methyltransferases"/>
    <property type="match status" value="1"/>
</dbReference>
<evidence type="ECO:0000313" key="9">
    <source>
        <dbReference type="Proteomes" id="UP000434925"/>
    </source>
</evidence>
<dbReference type="HAMAP" id="MF_00560">
    <property type="entry name" value="Tran_acon_Me_trans"/>
    <property type="match status" value="1"/>
</dbReference>
<accession>A0A0J6HHV4</accession>
<dbReference type="Proteomes" id="UP000434925">
    <property type="component" value="Unassembled WGS sequence"/>
</dbReference>
<evidence type="ECO:0000256" key="3">
    <source>
        <dbReference type="ARBA" id="ARBA00022679"/>
    </source>
</evidence>
<evidence type="ECO:0000313" key="8">
    <source>
        <dbReference type="Proteomes" id="UP000182814"/>
    </source>
</evidence>
<keyword evidence="1 5" id="KW-0963">Cytoplasm</keyword>
<dbReference type="InterPro" id="IPR023506">
    <property type="entry name" value="Trans-aconitate_MeTrfase"/>
</dbReference>
<dbReference type="Gene3D" id="3.40.50.150">
    <property type="entry name" value="Vaccinia Virus protein VP39"/>
    <property type="match status" value="1"/>
</dbReference>
<dbReference type="InterPro" id="IPR023149">
    <property type="entry name" value="Trans_acon_MeTrfase_C"/>
</dbReference>
<keyword evidence="2 5" id="KW-0489">Methyltransferase</keyword>
<dbReference type="GO" id="GO:0032259">
    <property type="term" value="P:methylation"/>
    <property type="evidence" value="ECO:0007669"/>
    <property type="project" value="UniProtKB-KW"/>
</dbReference>
<reference evidence="6 9" key="3">
    <citation type="submission" date="2019-09" db="EMBL/GenBank/DDBJ databases">
        <title>Draft genome sequences of 48 bacterial type strains from the CCUG.</title>
        <authorList>
            <person name="Tunovic T."/>
            <person name="Pineiro-Iglesias B."/>
            <person name="Unosson C."/>
            <person name="Inganas E."/>
            <person name="Ohlen M."/>
            <person name="Cardew S."/>
            <person name="Jensie-Markopoulos S."/>
            <person name="Salva-Serra F."/>
            <person name="Jaen-Luchoro D."/>
            <person name="Karlsson R."/>
            <person name="Svensson-Stadler L."/>
            <person name="Chun J."/>
            <person name="Moore E."/>
        </authorList>
    </citation>
    <scope>NUCLEOTIDE SEQUENCE [LARGE SCALE GENOMIC DNA]</scope>
    <source>
        <strain evidence="6 9">CCUG 51522</strain>
    </source>
</reference>
<gene>
    <name evidence="5" type="primary">tam</name>
    <name evidence="6" type="ORF">F7R14_07385</name>
    <name evidence="7" type="ORF">SAMN04490191_5833</name>
</gene>
<dbReference type="InterPro" id="IPR029063">
    <property type="entry name" value="SAM-dependent_MTases_sf"/>
</dbReference>
<protein>
    <recommendedName>
        <fullName evidence="5">Trans-aconitate 2-methyltransferase</fullName>
        <ecNumber evidence="5">2.1.1.144</ecNumber>
    </recommendedName>
</protein>
<reference evidence="8" key="2">
    <citation type="submission" date="2016-10" db="EMBL/GenBank/DDBJ databases">
        <authorList>
            <person name="Varghese N."/>
            <person name="Submissions S."/>
        </authorList>
    </citation>
    <scope>NUCLEOTIDE SEQUENCE [LARGE SCALE GENOMIC DNA]</scope>
    <source>
        <strain evidence="8">BS3782</strain>
    </source>
</reference>
<organism evidence="7 8">
    <name type="scientific">Pseudomonas lini</name>
    <dbReference type="NCBI Taxonomy" id="163011"/>
    <lineage>
        <taxon>Bacteria</taxon>
        <taxon>Pseudomonadati</taxon>
        <taxon>Pseudomonadota</taxon>
        <taxon>Gammaproteobacteria</taxon>
        <taxon>Pseudomonadales</taxon>
        <taxon>Pseudomonadaceae</taxon>
        <taxon>Pseudomonas</taxon>
    </lineage>
</organism>
<proteinExistence type="inferred from homology"/>
<keyword evidence="3 5" id="KW-0808">Transferase</keyword>
<keyword evidence="8" id="KW-1185">Reference proteome</keyword>
<comment type="similarity">
    <text evidence="5">Belongs to the methyltransferase superfamily. Tam family.</text>
</comment>
<dbReference type="EC" id="2.1.1.144" evidence="5"/>
<keyword evidence="4 5" id="KW-0949">S-adenosyl-L-methionine</keyword>
<comment type="subcellular location">
    <subcellularLocation>
        <location evidence="5">Cytoplasm</location>
    </subcellularLocation>
</comment>
<sequence length="256" mass="28332">MSWSAKQYVAFEDERTRPARDLLAAIPAMDVQSAIDIGCGPGNSTELLVQRFPNAAVRGVDSSPDMIEAACKRLPHLRFDTADIDTWKETGPFDVIFANAVLQWLPDHARLLPSLVTRLAPGGSLAIQMPDNLNEPSHRLMREVAANGPWADKLAGVAGLRTEMKDAGGYYSMLRAHCTRVDVWRTTYHHPLADGASGVVEWFKGSGLRPFLEPLNEAERVQYLKQYQTAIEQAYPALSDGSVLLPFPRLFMVATR</sequence>
<dbReference type="GO" id="GO:0005737">
    <property type="term" value="C:cytoplasm"/>
    <property type="evidence" value="ECO:0007669"/>
    <property type="project" value="UniProtKB-SubCell"/>
</dbReference>
<evidence type="ECO:0000256" key="2">
    <source>
        <dbReference type="ARBA" id="ARBA00022603"/>
    </source>
</evidence>
<dbReference type="NCBIfam" id="NF002463">
    <property type="entry name" value="PRK01683.1"/>
    <property type="match status" value="1"/>
</dbReference>